<comment type="caution">
    <text evidence="1">The sequence shown here is derived from an EMBL/GenBank/DDBJ whole genome shotgun (WGS) entry which is preliminary data.</text>
</comment>
<dbReference type="EMBL" id="NSFD01000055">
    <property type="protein sequence ID" value="PBA23825.1"/>
    <property type="molecule type" value="Genomic_DNA"/>
</dbReference>
<dbReference type="Proteomes" id="UP000217768">
    <property type="component" value="Unassembled WGS sequence"/>
</dbReference>
<sequence>MTTRAIQFDLFGEIEAAEEARVGAARDASSAASRFLTETPWPGLIGWWLHSDAIERKLDRGEARASFRRGPAGKPGWAWAIWHDGLRFEAGDTWQGWDQRPRWCIPWPELHRVRDSHPEVTARLHQLADGRGHPNSIGWRWWLDPFVLHPDGWHSSYLECQQQADWYDGCARPEAAYSDRLEAWRLALGVVESATLVVEQKSC</sequence>
<dbReference type="AlphaFoldDB" id="A0A2A2ZBU8"/>
<name>A0A2A2ZBU8_MYCAV</name>
<gene>
    <name evidence="1" type="ORF">CKJ66_26765</name>
</gene>
<dbReference type="RefSeq" id="WP_095795214.1">
    <property type="nucleotide sequence ID" value="NZ_NSFD01000055.1"/>
</dbReference>
<proteinExistence type="predicted"/>
<organism evidence="1 2">
    <name type="scientific">Mycobacterium avium</name>
    <dbReference type="NCBI Taxonomy" id="1764"/>
    <lineage>
        <taxon>Bacteria</taxon>
        <taxon>Bacillati</taxon>
        <taxon>Actinomycetota</taxon>
        <taxon>Actinomycetes</taxon>
        <taxon>Mycobacteriales</taxon>
        <taxon>Mycobacteriaceae</taxon>
        <taxon>Mycobacterium</taxon>
        <taxon>Mycobacterium avium complex (MAC)</taxon>
    </lineage>
</organism>
<reference evidence="1 2" key="1">
    <citation type="submission" date="2017-08" db="EMBL/GenBank/DDBJ databases">
        <title>Phylogenetic analysis of Mycobacterium avium complex whole genomes.</title>
        <authorList>
            <person name="Caverly L.J."/>
            <person name="Spilker T."/>
            <person name="Lipuma J."/>
        </authorList>
    </citation>
    <scope>NUCLEOTIDE SEQUENCE [LARGE SCALE GENOMIC DNA]</scope>
    <source>
        <strain evidence="1 2">FLAC0165</strain>
    </source>
</reference>
<protein>
    <submittedName>
        <fullName evidence="1">Uncharacterized protein</fullName>
    </submittedName>
</protein>
<accession>A0A2A2ZBU8</accession>
<evidence type="ECO:0000313" key="2">
    <source>
        <dbReference type="Proteomes" id="UP000217768"/>
    </source>
</evidence>
<evidence type="ECO:0000313" key="1">
    <source>
        <dbReference type="EMBL" id="PBA23825.1"/>
    </source>
</evidence>